<evidence type="ECO:0000313" key="2">
    <source>
        <dbReference type="Proteomes" id="UP000652761"/>
    </source>
</evidence>
<evidence type="ECO:0000313" key="1">
    <source>
        <dbReference type="EMBL" id="MQL69238.1"/>
    </source>
</evidence>
<comment type="caution">
    <text evidence="1">The sequence shown here is derived from an EMBL/GenBank/DDBJ whole genome shotgun (WGS) entry which is preliminary data.</text>
</comment>
<name>A0A843TBA4_COLES</name>
<keyword evidence="2" id="KW-1185">Reference proteome</keyword>
<sequence>MISAHVAGCSCCCAACVVSVVARRVRVVAARLALDSLAVVFPYGGHLQASPGAVLLVVFGTFERVCITKAERACVWCGLHRCRVVVCGAGRSVPALLAAPLLLGSGEVLPESLSLLVLAEVRFPQNCSVIVSGCCCVGLEAEAHRLVALCSDEVSQNRCCCPGECLSQDCSSLISAVVLPPQSLRCAVGLAGAFWRVFPERCLGGSGGGSPRTGLRCSCSSAAAVSSLVFRVVWSFGLCILVKVLPRIALCRFWQRFFPGSTWALSVKASCAWPCVGLLRWPACLVVRFQVLGCAGWTTCPRGPDGCLLLAPGVLSPAVVRGVPWVSGWLCFLWKCQPCVVICPSRAEETRCVSSSPAFRWLLGWWCSAVVLCCQGAHRCDLLAESSSLESFLG</sequence>
<reference evidence="1" key="1">
    <citation type="submission" date="2017-07" db="EMBL/GenBank/DDBJ databases">
        <title>Taro Niue Genome Assembly and Annotation.</title>
        <authorList>
            <person name="Atibalentja N."/>
            <person name="Keating K."/>
            <person name="Fields C.J."/>
        </authorList>
    </citation>
    <scope>NUCLEOTIDE SEQUENCE</scope>
    <source>
        <strain evidence="1">Niue_2</strain>
        <tissue evidence="1">Leaf</tissue>
    </source>
</reference>
<accession>A0A843TBA4</accession>
<organism evidence="1 2">
    <name type="scientific">Colocasia esculenta</name>
    <name type="common">Wild taro</name>
    <name type="synonym">Arum esculentum</name>
    <dbReference type="NCBI Taxonomy" id="4460"/>
    <lineage>
        <taxon>Eukaryota</taxon>
        <taxon>Viridiplantae</taxon>
        <taxon>Streptophyta</taxon>
        <taxon>Embryophyta</taxon>
        <taxon>Tracheophyta</taxon>
        <taxon>Spermatophyta</taxon>
        <taxon>Magnoliopsida</taxon>
        <taxon>Liliopsida</taxon>
        <taxon>Araceae</taxon>
        <taxon>Aroideae</taxon>
        <taxon>Colocasieae</taxon>
        <taxon>Colocasia</taxon>
    </lineage>
</organism>
<proteinExistence type="predicted"/>
<dbReference type="EMBL" id="NMUH01000032">
    <property type="protein sequence ID" value="MQL69238.1"/>
    <property type="molecule type" value="Genomic_DNA"/>
</dbReference>
<protein>
    <submittedName>
        <fullName evidence="1">Uncharacterized protein</fullName>
    </submittedName>
</protein>
<gene>
    <name evidence="1" type="ORF">Taro_001527</name>
</gene>
<dbReference type="Proteomes" id="UP000652761">
    <property type="component" value="Unassembled WGS sequence"/>
</dbReference>
<dbReference type="AlphaFoldDB" id="A0A843TBA4"/>